<evidence type="ECO:0000256" key="15">
    <source>
        <dbReference type="ARBA" id="ARBA00048407"/>
    </source>
</evidence>
<evidence type="ECO:0000256" key="6">
    <source>
        <dbReference type="ARBA" id="ARBA00022630"/>
    </source>
</evidence>
<accession>A0A1H4VIB1</accession>
<comment type="pathway">
    <text evidence="2">Siderophore biosynthesis.</text>
</comment>
<keyword evidence="6" id="KW-0285">Flavoprotein</keyword>
<evidence type="ECO:0000313" key="16">
    <source>
        <dbReference type="EMBL" id="SEC80693.1"/>
    </source>
</evidence>
<dbReference type="Gene3D" id="3.50.50.60">
    <property type="entry name" value="FAD/NAD(P)-binding domain"/>
    <property type="match status" value="1"/>
</dbReference>
<proteinExistence type="inferred from homology"/>
<evidence type="ECO:0000256" key="9">
    <source>
        <dbReference type="ARBA" id="ARBA00023002"/>
    </source>
</evidence>
<evidence type="ECO:0000256" key="8">
    <source>
        <dbReference type="ARBA" id="ARBA00022857"/>
    </source>
</evidence>
<comment type="cofactor">
    <cofactor evidence="1">
        <name>FAD</name>
        <dbReference type="ChEBI" id="CHEBI:57692"/>
    </cofactor>
</comment>
<dbReference type="InterPro" id="IPR036188">
    <property type="entry name" value="FAD/NAD-bd_sf"/>
</dbReference>
<dbReference type="EMBL" id="FNSO01000004">
    <property type="protein sequence ID" value="SEC80693.1"/>
    <property type="molecule type" value="Genomic_DNA"/>
</dbReference>
<keyword evidence="9" id="KW-0560">Oxidoreductase</keyword>
<keyword evidence="17" id="KW-1185">Reference proteome</keyword>
<evidence type="ECO:0000256" key="13">
    <source>
        <dbReference type="ARBA" id="ARBA00032493"/>
    </source>
</evidence>
<evidence type="ECO:0000256" key="5">
    <source>
        <dbReference type="ARBA" id="ARBA00016406"/>
    </source>
</evidence>
<evidence type="ECO:0000256" key="10">
    <source>
        <dbReference type="ARBA" id="ARBA00023033"/>
    </source>
</evidence>
<protein>
    <recommendedName>
        <fullName evidence="5">L-lysine N6-monooxygenase MbtG</fullName>
        <ecNumber evidence="4">1.14.13.59</ecNumber>
    </recommendedName>
    <alternativeName>
        <fullName evidence="14">Lysine 6-N-hydroxylase</fullName>
    </alternativeName>
    <alternativeName>
        <fullName evidence="13">Lysine N6-hydroxylase</fullName>
    </alternativeName>
    <alternativeName>
        <fullName evidence="11">Lysine-N-oxygenase</fullName>
    </alternativeName>
    <alternativeName>
        <fullName evidence="12">Mycobactin synthase protein G</fullName>
    </alternativeName>
</protein>
<dbReference type="SUPFAM" id="SSF51905">
    <property type="entry name" value="FAD/NAD(P)-binding domain"/>
    <property type="match status" value="2"/>
</dbReference>
<dbReference type="GO" id="GO:0006879">
    <property type="term" value="P:intracellular iron ion homeostasis"/>
    <property type="evidence" value="ECO:0007669"/>
    <property type="project" value="TreeGrafter"/>
</dbReference>
<dbReference type="Proteomes" id="UP000199622">
    <property type="component" value="Unassembled WGS sequence"/>
</dbReference>
<keyword evidence="8" id="KW-0521">NADP</keyword>
<comment type="catalytic activity">
    <reaction evidence="15">
        <text>L-lysine + NADPH + O2 = N(6)-hydroxy-L-lysine + NADP(+) + H2O</text>
        <dbReference type="Rhea" id="RHEA:23228"/>
        <dbReference type="ChEBI" id="CHEBI:15377"/>
        <dbReference type="ChEBI" id="CHEBI:15379"/>
        <dbReference type="ChEBI" id="CHEBI:32551"/>
        <dbReference type="ChEBI" id="CHEBI:57783"/>
        <dbReference type="ChEBI" id="CHEBI:57820"/>
        <dbReference type="ChEBI" id="CHEBI:58349"/>
        <dbReference type="EC" id="1.14.13.59"/>
    </reaction>
</comment>
<evidence type="ECO:0000256" key="12">
    <source>
        <dbReference type="ARBA" id="ARBA00031158"/>
    </source>
</evidence>
<dbReference type="InterPro" id="IPR025700">
    <property type="entry name" value="Lys/Orn_oxygenase"/>
</dbReference>
<evidence type="ECO:0000256" key="11">
    <source>
        <dbReference type="ARBA" id="ARBA00029939"/>
    </source>
</evidence>
<gene>
    <name evidence="16" type="ORF">SAMN04489727_5162</name>
</gene>
<comment type="similarity">
    <text evidence="3">Belongs to the lysine N(6)-hydroxylase/L-ornithine N(5)-oxygenase family.</text>
</comment>
<reference evidence="17" key="1">
    <citation type="submission" date="2016-10" db="EMBL/GenBank/DDBJ databases">
        <authorList>
            <person name="Varghese N."/>
            <person name="Submissions S."/>
        </authorList>
    </citation>
    <scope>NUCLEOTIDE SEQUENCE [LARGE SCALE GENOMIC DNA]</scope>
    <source>
        <strain evidence="17">DSM 44544</strain>
    </source>
</reference>
<dbReference type="STRING" id="208445.SAMN04489727_5162"/>
<dbReference type="AlphaFoldDB" id="A0A1H4VIB1"/>
<dbReference type="EC" id="1.14.13.59" evidence="4"/>
<dbReference type="Pfam" id="PF13434">
    <property type="entry name" value="Lys_Orn_oxgnase"/>
    <property type="match status" value="1"/>
</dbReference>
<evidence type="ECO:0000256" key="14">
    <source>
        <dbReference type="ARBA" id="ARBA00032738"/>
    </source>
</evidence>
<sequence>MTEVQVGLLAIGAGPANLALAVAVEESGHPELARQTLLLEQGPDIKWQRDLLMPWARSQVSFLKDLVTLRNPRSRFSFLNFLHDQQRLDEFVNLGTFHPFRWEFSDYLQWVAKSLEQVRIRYDAKVRSVEPARDDDGSIVGWIATLADGDTIRCRDLVVGGGRDTHVPDVFAGLPADRLIHSAQYRRRIAQLPADAPLRAVVVGGAQSAAEMFMALHDNLPNSTRTMIVRSVGPQNYQTSKFVNELFFPSFVDRFYDSPPEVRQQVLDEMRLTNYAGAAPPFLDHMYTTLYQQRGIGQQRSEVRTLTEVVGARVDGDEVVLDLRDRTSGKVEPLHCDLVLLGTGFDNRMPALVRDLAKHVGLAEISVSRCYRVDLGESAWGAVYLQGVNEATHGIADSLISVLAHRSHDIVDDLLARRGGGEREAV</sequence>
<evidence type="ECO:0000313" key="17">
    <source>
        <dbReference type="Proteomes" id="UP000199622"/>
    </source>
</evidence>
<dbReference type="PANTHER" id="PTHR42802">
    <property type="entry name" value="MONOOXYGENASE"/>
    <property type="match status" value="1"/>
</dbReference>
<dbReference type="PANTHER" id="PTHR42802:SF1">
    <property type="entry name" value="L-ORNITHINE N(5)-MONOOXYGENASE"/>
    <property type="match status" value="1"/>
</dbReference>
<dbReference type="OrthoDB" id="7527071at2"/>
<evidence type="ECO:0000256" key="2">
    <source>
        <dbReference type="ARBA" id="ARBA00004924"/>
    </source>
</evidence>
<evidence type="ECO:0000256" key="3">
    <source>
        <dbReference type="ARBA" id="ARBA00007588"/>
    </source>
</evidence>
<name>A0A1H4VIB1_9PSEU</name>
<organism evidence="16 17">
    <name type="scientific">Amycolatopsis tolypomycina</name>
    <dbReference type="NCBI Taxonomy" id="208445"/>
    <lineage>
        <taxon>Bacteria</taxon>
        <taxon>Bacillati</taxon>
        <taxon>Actinomycetota</taxon>
        <taxon>Actinomycetes</taxon>
        <taxon>Pseudonocardiales</taxon>
        <taxon>Pseudonocardiaceae</taxon>
        <taxon>Amycolatopsis</taxon>
    </lineage>
</organism>
<evidence type="ECO:0000256" key="4">
    <source>
        <dbReference type="ARBA" id="ARBA00013076"/>
    </source>
</evidence>
<dbReference type="RefSeq" id="WP_091311674.1">
    <property type="nucleotide sequence ID" value="NZ_FNSO01000004.1"/>
</dbReference>
<evidence type="ECO:0000256" key="7">
    <source>
        <dbReference type="ARBA" id="ARBA00022827"/>
    </source>
</evidence>
<evidence type="ECO:0000256" key="1">
    <source>
        <dbReference type="ARBA" id="ARBA00001974"/>
    </source>
</evidence>
<keyword evidence="10" id="KW-0503">Monooxygenase</keyword>
<dbReference type="GO" id="GO:0047091">
    <property type="term" value="F:L-lysine 6-monooxygenase (NADPH) activity"/>
    <property type="evidence" value="ECO:0007669"/>
    <property type="project" value="UniProtKB-EC"/>
</dbReference>
<keyword evidence="7" id="KW-0274">FAD</keyword>